<dbReference type="EMBL" id="CP051685">
    <property type="protein sequence ID" value="QJE01363.1"/>
    <property type="molecule type" value="Genomic_DNA"/>
</dbReference>
<gene>
    <name evidence="7" type="ORF">HH212_16070</name>
</gene>
<evidence type="ECO:0000256" key="1">
    <source>
        <dbReference type="ARBA" id="ARBA00009437"/>
    </source>
</evidence>
<dbReference type="PANTHER" id="PTHR30293:SF2">
    <property type="entry name" value="TRANSCRIPTIONAL ACTIVATOR PROTEIN NHAR"/>
    <property type="match status" value="1"/>
</dbReference>
<protein>
    <submittedName>
        <fullName evidence="7">LysR family transcriptional regulator</fullName>
    </submittedName>
</protein>
<evidence type="ECO:0000256" key="2">
    <source>
        <dbReference type="ARBA" id="ARBA00023015"/>
    </source>
</evidence>
<dbReference type="SUPFAM" id="SSF53850">
    <property type="entry name" value="Periplasmic binding protein-like II"/>
    <property type="match status" value="1"/>
</dbReference>
<organism evidence="7 8">
    <name type="scientific">Massilia forsythiae</name>
    <dbReference type="NCBI Taxonomy" id="2728020"/>
    <lineage>
        <taxon>Bacteria</taxon>
        <taxon>Pseudomonadati</taxon>
        <taxon>Pseudomonadota</taxon>
        <taxon>Betaproteobacteria</taxon>
        <taxon>Burkholderiales</taxon>
        <taxon>Oxalobacteraceae</taxon>
        <taxon>Telluria group</taxon>
        <taxon>Massilia</taxon>
    </lineage>
</organism>
<evidence type="ECO:0000256" key="4">
    <source>
        <dbReference type="ARBA" id="ARBA00023159"/>
    </source>
</evidence>
<dbReference type="GO" id="GO:0003677">
    <property type="term" value="F:DNA binding"/>
    <property type="evidence" value="ECO:0007669"/>
    <property type="project" value="UniProtKB-KW"/>
</dbReference>
<dbReference type="InterPro" id="IPR036388">
    <property type="entry name" value="WH-like_DNA-bd_sf"/>
</dbReference>
<evidence type="ECO:0000259" key="6">
    <source>
        <dbReference type="PROSITE" id="PS50931"/>
    </source>
</evidence>
<dbReference type="KEGG" id="mfy:HH212_16070"/>
<evidence type="ECO:0000256" key="3">
    <source>
        <dbReference type="ARBA" id="ARBA00023125"/>
    </source>
</evidence>
<dbReference type="PROSITE" id="PS50931">
    <property type="entry name" value="HTH_LYSR"/>
    <property type="match status" value="1"/>
</dbReference>
<reference evidence="7 8" key="1">
    <citation type="submission" date="2020-04" db="EMBL/GenBank/DDBJ databases">
        <title>Genome sequencing of novel species.</title>
        <authorList>
            <person name="Heo J."/>
            <person name="Kim S.-J."/>
            <person name="Kim J.-S."/>
            <person name="Hong S.-B."/>
            <person name="Kwon S.-W."/>
        </authorList>
    </citation>
    <scope>NUCLEOTIDE SEQUENCE [LARGE SCALE GENOMIC DNA]</scope>
    <source>
        <strain evidence="7 8">GN2-R2</strain>
    </source>
</reference>
<dbReference type="GO" id="GO:2000142">
    <property type="term" value="P:regulation of DNA-templated transcription initiation"/>
    <property type="evidence" value="ECO:0007669"/>
    <property type="project" value="TreeGrafter"/>
</dbReference>
<dbReference type="Pfam" id="PF03466">
    <property type="entry name" value="LysR_substrate"/>
    <property type="match status" value="1"/>
</dbReference>
<keyword evidence="2" id="KW-0805">Transcription regulation</keyword>
<evidence type="ECO:0000313" key="8">
    <source>
        <dbReference type="Proteomes" id="UP000502415"/>
    </source>
</evidence>
<keyword evidence="4" id="KW-0010">Activator</keyword>
<accession>A0A7Z2ZTA1</accession>
<dbReference type="GO" id="GO:0003700">
    <property type="term" value="F:DNA-binding transcription factor activity"/>
    <property type="evidence" value="ECO:0007669"/>
    <property type="project" value="InterPro"/>
</dbReference>
<dbReference type="SUPFAM" id="SSF46785">
    <property type="entry name" value="Winged helix' DNA-binding domain"/>
    <property type="match status" value="1"/>
</dbReference>
<keyword evidence="3" id="KW-0238">DNA-binding</keyword>
<sequence length="303" mass="32683">MINYKHLQYFYAVASSGTIAAASKRLHVTAQAISGQLQLLEAQMGEALFRKKGRLLELTEAGKTVLLYAERIFDLGNELEQNVRRGLLRAPETLRVGVCDMIPKTMAFRLLQPARGAGLAMRLVCREGRLDALMLELSAHRLDLVIADRGLPPGGAVRGHTHLLGASTQTVLGHPDLRRAWPGAFPRCLAGAPFLLPGADAAVHSQLHAWFEREALRPIVVGEFDDGALLMSFAREGAGFVLAPTVLAPTICAEYGLEALGEVGTIAEQFHAVTVARRVDHPAVQRILEQAALVFAPDAPAAP</sequence>
<dbReference type="AlphaFoldDB" id="A0A7Z2ZTA1"/>
<feature type="domain" description="HTH lysR-type" evidence="6">
    <location>
        <begin position="2"/>
        <end position="59"/>
    </location>
</feature>
<dbReference type="RefSeq" id="WP_170203390.1">
    <property type="nucleotide sequence ID" value="NZ_CP051685.1"/>
</dbReference>
<keyword evidence="5" id="KW-0804">Transcription</keyword>
<name>A0A7Z2ZTA1_9BURK</name>
<dbReference type="Gene3D" id="1.10.10.10">
    <property type="entry name" value="Winged helix-like DNA-binding domain superfamily/Winged helix DNA-binding domain"/>
    <property type="match status" value="1"/>
</dbReference>
<comment type="similarity">
    <text evidence="1">Belongs to the LysR transcriptional regulatory family.</text>
</comment>
<proteinExistence type="inferred from homology"/>
<dbReference type="Gene3D" id="3.40.190.10">
    <property type="entry name" value="Periplasmic binding protein-like II"/>
    <property type="match status" value="2"/>
</dbReference>
<dbReference type="InterPro" id="IPR036390">
    <property type="entry name" value="WH_DNA-bd_sf"/>
</dbReference>
<evidence type="ECO:0000256" key="5">
    <source>
        <dbReference type="ARBA" id="ARBA00023163"/>
    </source>
</evidence>
<dbReference type="InterPro" id="IPR005119">
    <property type="entry name" value="LysR_subst-bd"/>
</dbReference>
<dbReference type="InterPro" id="IPR000847">
    <property type="entry name" value="LysR_HTH_N"/>
</dbReference>
<dbReference type="PANTHER" id="PTHR30293">
    <property type="entry name" value="TRANSCRIPTIONAL REGULATORY PROTEIN NAC-RELATED"/>
    <property type="match status" value="1"/>
</dbReference>
<dbReference type="Pfam" id="PF00126">
    <property type="entry name" value="HTH_1"/>
    <property type="match status" value="1"/>
</dbReference>
<dbReference type="Proteomes" id="UP000502415">
    <property type="component" value="Chromosome"/>
</dbReference>
<evidence type="ECO:0000313" key="7">
    <source>
        <dbReference type="EMBL" id="QJE01363.1"/>
    </source>
</evidence>
<keyword evidence="8" id="KW-1185">Reference proteome</keyword>